<feature type="transmembrane region" description="Helical" evidence="1">
    <location>
        <begin position="52"/>
        <end position="67"/>
    </location>
</feature>
<evidence type="ECO:0000313" key="3">
    <source>
        <dbReference type="Proteomes" id="UP000461585"/>
    </source>
</evidence>
<organism evidence="2 3">
    <name type="scientific">Anaerotalea alkaliphila</name>
    <dbReference type="NCBI Taxonomy" id="2662126"/>
    <lineage>
        <taxon>Bacteria</taxon>
        <taxon>Bacillati</taxon>
        <taxon>Bacillota</taxon>
        <taxon>Clostridia</taxon>
        <taxon>Eubacteriales</taxon>
        <taxon>Anaerotalea</taxon>
    </lineage>
</organism>
<gene>
    <name evidence="2" type="ORF">GXN74_07620</name>
</gene>
<proteinExistence type="predicted"/>
<dbReference type="EMBL" id="JAAEEH010000017">
    <property type="protein sequence ID" value="NDL67613.1"/>
    <property type="molecule type" value="Genomic_DNA"/>
</dbReference>
<keyword evidence="1" id="KW-1133">Transmembrane helix</keyword>
<sequence>MALSTYLIRMAPLTFFRRHLKNRRIRSFLDYIPFTVLGAMTFPGIFESTGSTLSAAAGCAVAFLLAYREKSLLTVTLAAVGAVYLAERLLL</sequence>
<evidence type="ECO:0000313" key="2">
    <source>
        <dbReference type="EMBL" id="NDL67613.1"/>
    </source>
</evidence>
<feature type="transmembrane region" description="Helical" evidence="1">
    <location>
        <begin position="28"/>
        <end position="46"/>
    </location>
</feature>
<dbReference type="AlphaFoldDB" id="A0A7X5HVV1"/>
<accession>A0A7X5HVV1</accession>
<dbReference type="InterPro" id="IPR008407">
    <property type="entry name" value="Brnchd-chn_aa_trnsp_AzlD"/>
</dbReference>
<protein>
    <submittedName>
        <fullName evidence="2">AzlD domain-containing protein</fullName>
    </submittedName>
</protein>
<keyword evidence="1" id="KW-0812">Transmembrane</keyword>
<dbReference type="Pfam" id="PF05437">
    <property type="entry name" value="AzlD"/>
    <property type="match status" value="1"/>
</dbReference>
<name>A0A7X5HVV1_9FIRM</name>
<dbReference type="Proteomes" id="UP000461585">
    <property type="component" value="Unassembled WGS sequence"/>
</dbReference>
<evidence type="ECO:0000256" key="1">
    <source>
        <dbReference type="SAM" id="Phobius"/>
    </source>
</evidence>
<keyword evidence="1" id="KW-0472">Membrane</keyword>
<comment type="caution">
    <text evidence="2">The sequence shown here is derived from an EMBL/GenBank/DDBJ whole genome shotgun (WGS) entry which is preliminary data.</text>
</comment>
<reference evidence="2 3" key="1">
    <citation type="submission" date="2020-01" db="EMBL/GenBank/DDBJ databases">
        <title>Anaeroalcalibacter tamaniensis gen. nov., sp. nov., moderately halophilic strictly anaerobic fermenter bacterium from mud volcano of Taman peninsula.</title>
        <authorList>
            <person name="Frolova A."/>
            <person name="Merkel A.Y."/>
            <person name="Slobodkin A.I."/>
        </authorList>
    </citation>
    <scope>NUCLEOTIDE SEQUENCE [LARGE SCALE GENOMIC DNA]</scope>
    <source>
        <strain evidence="2 3">F-3ap</strain>
    </source>
</reference>
<keyword evidence="3" id="KW-1185">Reference proteome</keyword>